<dbReference type="FunFam" id="3.40.50.300:FF:001447">
    <property type="entry name" value="Ras-related protein Rab-1B"/>
    <property type="match status" value="1"/>
</dbReference>
<gene>
    <name evidence="7" type="ORF">LSAT_V11C200073880</name>
</gene>
<dbReference type="InterPro" id="IPR050227">
    <property type="entry name" value="Rab"/>
</dbReference>
<proteinExistence type="inferred from homology"/>
<evidence type="ECO:0000256" key="2">
    <source>
        <dbReference type="ARBA" id="ARBA00022741"/>
    </source>
</evidence>
<accession>A0A9R1XRT9</accession>
<dbReference type="PROSITE" id="PS51420">
    <property type="entry name" value="RHO"/>
    <property type="match status" value="1"/>
</dbReference>
<comment type="similarity">
    <text evidence="1">Belongs to the small GTPase superfamily. Rab family.</text>
</comment>
<dbReference type="InterPro" id="IPR027417">
    <property type="entry name" value="P-loop_NTPase"/>
</dbReference>
<feature type="region of interest" description="Disordered" evidence="6">
    <location>
        <begin position="213"/>
        <end position="261"/>
    </location>
</feature>
<protein>
    <submittedName>
        <fullName evidence="7">Uncharacterized protein</fullName>
    </submittedName>
</protein>
<dbReference type="Pfam" id="PF00071">
    <property type="entry name" value="Ras"/>
    <property type="match status" value="2"/>
</dbReference>
<dbReference type="InterPro" id="IPR001806">
    <property type="entry name" value="Small_GTPase"/>
</dbReference>
<dbReference type="Gene3D" id="3.40.50.300">
    <property type="entry name" value="P-loop containing nucleotide triphosphate hydrolases"/>
    <property type="match status" value="1"/>
</dbReference>
<dbReference type="SUPFAM" id="SSF52540">
    <property type="entry name" value="P-loop containing nucleoside triphosphate hydrolases"/>
    <property type="match status" value="1"/>
</dbReference>
<keyword evidence="8" id="KW-1185">Reference proteome</keyword>
<keyword evidence="2" id="KW-0547">Nucleotide-binding</keyword>
<dbReference type="PROSITE" id="PS51421">
    <property type="entry name" value="RAS"/>
    <property type="match status" value="1"/>
</dbReference>
<dbReference type="NCBIfam" id="TIGR00231">
    <property type="entry name" value="small_GTP"/>
    <property type="match status" value="1"/>
</dbReference>
<dbReference type="GO" id="GO:0005525">
    <property type="term" value="F:GTP binding"/>
    <property type="evidence" value="ECO:0000318"/>
    <property type="project" value="GO_Central"/>
</dbReference>
<evidence type="ECO:0000313" key="7">
    <source>
        <dbReference type="EMBL" id="KAJ0223104.1"/>
    </source>
</evidence>
<comment type="subcellular location">
    <subcellularLocation>
        <location evidence="4">Endomembrane system</location>
        <topology evidence="4">Lipid-anchor</topology>
    </subcellularLocation>
</comment>
<evidence type="ECO:0000256" key="6">
    <source>
        <dbReference type="SAM" id="MobiDB-lite"/>
    </source>
</evidence>
<organism evidence="7 8">
    <name type="scientific">Lactuca sativa</name>
    <name type="common">Garden lettuce</name>
    <dbReference type="NCBI Taxonomy" id="4236"/>
    <lineage>
        <taxon>Eukaryota</taxon>
        <taxon>Viridiplantae</taxon>
        <taxon>Streptophyta</taxon>
        <taxon>Embryophyta</taxon>
        <taxon>Tracheophyta</taxon>
        <taxon>Spermatophyta</taxon>
        <taxon>Magnoliopsida</taxon>
        <taxon>eudicotyledons</taxon>
        <taxon>Gunneridae</taxon>
        <taxon>Pentapetalae</taxon>
        <taxon>asterids</taxon>
        <taxon>campanulids</taxon>
        <taxon>Asterales</taxon>
        <taxon>Asteraceae</taxon>
        <taxon>Cichorioideae</taxon>
        <taxon>Cichorieae</taxon>
        <taxon>Lactucinae</taxon>
        <taxon>Lactuca</taxon>
    </lineage>
</organism>
<evidence type="ECO:0000256" key="1">
    <source>
        <dbReference type="ARBA" id="ARBA00006270"/>
    </source>
</evidence>
<dbReference type="SMART" id="SM00173">
    <property type="entry name" value="RAS"/>
    <property type="match status" value="1"/>
</dbReference>
<evidence type="ECO:0000313" key="8">
    <source>
        <dbReference type="Proteomes" id="UP000235145"/>
    </source>
</evidence>
<feature type="compositionally biased region" description="Low complexity" evidence="6">
    <location>
        <begin position="219"/>
        <end position="237"/>
    </location>
</feature>
<dbReference type="AlphaFoldDB" id="A0A9R1XRT9"/>
<dbReference type="CDD" id="cd01861">
    <property type="entry name" value="Rab6"/>
    <property type="match status" value="1"/>
</dbReference>
<comment type="caution">
    <text evidence="7">The sequence shown here is derived from an EMBL/GenBank/DDBJ whole genome shotgun (WGS) entry which is preliminary data.</text>
</comment>
<dbReference type="PROSITE" id="PS51419">
    <property type="entry name" value="RAB"/>
    <property type="match status" value="1"/>
</dbReference>
<dbReference type="EMBL" id="NBSK02000002">
    <property type="protein sequence ID" value="KAJ0223104.1"/>
    <property type="molecule type" value="Genomic_DNA"/>
</dbReference>
<dbReference type="GO" id="GO:0003924">
    <property type="term" value="F:GTPase activity"/>
    <property type="evidence" value="ECO:0000318"/>
    <property type="project" value="GO_Central"/>
</dbReference>
<dbReference type="SMART" id="SM00175">
    <property type="entry name" value="RAB"/>
    <property type="match status" value="1"/>
</dbReference>
<dbReference type="GO" id="GO:0012505">
    <property type="term" value="C:endomembrane system"/>
    <property type="evidence" value="ECO:0007669"/>
    <property type="project" value="UniProtKB-SubCell"/>
</dbReference>
<dbReference type="PANTHER" id="PTHR47977">
    <property type="entry name" value="RAS-RELATED PROTEIN RAB"/>
    <property type="match status" value="1"/>
</dbReference>
<evidence type="ECO:0000256" key="3">
    <source>
        <dbReference type="ARBA" id="ARBA00023134"/>
    </source>
</evidence>
<dbReference type="Proteomes" id="UP000235145">
    <property type="component" value="Unassembled WGS sequence"/>
</dbReference>
<dbReference type="PRINTS" id="PR00449">
    <property type="entry name" value="RASTRNSFRMNG"/>
</dbReference>
<dbReference type="SMART" id="SM00174">
    <property type="entry name" value="RHO"/>
    <property type="match status" value="1"/>
</dbReference>
<sequence length="321" mass="37022">MAGVSTLLKYKLTVLGDESVGKTSIIIRFTYDKFDSTYQIQFSRIHAMFCGNHMWILFRHVVRLEFCYWIRVYLFRIEPTIGIDFLSKTVHLEDFAVRLQLWDTGGKERFRNLIPSYIADSSYIVIVYDVTNRKSYLNISTWIEDVRTKRGNDAVIVLVGNKTDLVDKRQVSTEEGDNQARKFGCMFVETSAKDGFNVRHVFFRIISNVREYMKPHDNPSPNLSNQQPSPQESQQTPPNRPQEQDIHPQHPQLAVPTPQASSTCESLEDIVKNLVITQQQYIQDTQASLKNLEKAIEQLVALVGKLEAKEWFPSQTEVNLT</sequence>
<reference evidence="7 8" key="1">
    <citation type="journal article" date="2017" name="Nat. Commun.">
        <title>Genome assembly with in vitro proximity ligation data and whole-genome triplication in lettuce.</title>
        <authorList>
            <person name="Reyes-Chin-Wo S."/>
            <person name="Wang Z."/>
            <person name="Yang X."/>
            <person name="Kozik A."/>
            <person name="Arikit S."/>
            <person name="Song C."/>
            <person name="Xia L."/>
            <person name="Froenicke L."/>
            <person name="Lavelle D.O."/>
            <person name="Truco M.J."/>
            <person name="Xia R."/>
            <person name="Zhu S."/>
            <person name="Xu C."/>
            <person name="Xu H."/>
            <person name="Xu X."/>
            <person name="Cox K."/>
            <person name="Korf I."/>
            <person name="Meyers B.C."/>
            <person name="Michelmore R.W."/>
        </authorList>
    </citation>
    <scope>NUCLEOTIDE SEQUENCE [LARGE SCALE GENOMIC DNA]</scope>
    <source>
        <strain evidence="8">cv. Salinas</strain>
        <tissue evidence="7">Seedlings</tissue>
    </source>
</reference>
<feature type="coiled-coil region" evidence="5">
    <location>
        <begin position="282"/>
        <end position="309"/>
    </location>
</feature>
<evidence type="ECO:0000256" key="5">
    <source>
        <dbReference type="SAM" id="Coils"/>
    </source>
</evidence>
<dbReference type="GO" id="GO:0016192">
    <property type="term" value="P:vesicle-mediated transport"/>
    <property type="evidence" value="ECO:0000318"/>
    <property type="project" value="GO_Central"/>
</dbReference>
<name>A0A9R1XRT9_LACSA</name>
<dbReference type="SMART" id="SM00176">
    <property type="entry name" value="RAN"/>
    <property type="match status" value="1"/>
</dbReference>
<keyword evidence="5" id="KW-0175">Coiled coil</keyword>
<dbReference type="InterPro" id="IPR005225">
    <property type="entry name" value="Small_GTP-bd"/>
</dbReference>
<evidence type="ECO:0000256" key="4">
    <source>
        <dbReference type="ARBA" id="ARBA00037868"/>
    </source>
</evidence>
<keyword evidence="3" id="KW-0342">GTP-binding</keyword>